<protein>
    <submittedName>
        <fullName evidence="1">Reactivating factor of Adenosylcobalamin-dependent ethanolamine ammonia lyase</fullName>
    </submittedName>
</protein>
<evidence type="ECO:0000313" key="1">
    <source>
        <dbReference type="EMBL" id="SDY20634.1"/>
    </source>
</evidence>
<dbReference type="InterPro" id="IPR050696">
    <property type="entry name" value="FtsA/MreB"/>
</dbReference>
<dbReference type="InterPro" id="IPR043129">
    <property type="entry name" value="ATPase_NBD"/>
</dbReference>
<dbReference type="Proteomes" id="UP000199652">
    <property type="component" value="Unassembled WGS sequence"/>
</dbReference>
<dbReference type="OrthoDB" id="1542at2"/>
<proteinExistence type="predicted"/>
<dbReference type="Gene3D" id="3.30.420.40">
    <property type="match status" value="1"/>
</dbReference>
<dbReference type="PANTHER" id="PTHR32432:SF13">
    <property type="entry name" value="ETHANOLAMINE AMMONIA-LYASE REACTIVASE EUTA"/>
    <property type="match status" value="1"/>
</dbReference>
<dbReference type="PIRSF" id="PIRSF012293">
    <property type="entry name" value="EutA"/>
    <property type="match status" value="1"/>
</dbReference>
<dbReference type="STRING" id="1528.SAMN04488579_12013"/>
<dbReference type="AlphaFoldDB" id="A0A1H3I0R4"/>
<keyword evidence="1" id="KW-0456">Lyase</keyword>
<reference evidence="2" key="1">
    <citation type="submission" date="2016-10" db="EMBL/GenBank/DDBJ databases">
        <authorList>
            <person name="Varghese N."/>
            <person name="Submissions S."/>
        </authorList>
    </citation>
    <scope>NUCLEOTIDE SEQUENCE [LARGE SCALE GENOMIC DNA]</scope>
    <source>
        <strain evidence="2">VPI 5359</strain>
    </source>
</reference>
<sequence>MKEVIKSVGIDIGTSTTQLVFSQLTIENLASSFTVPRISIVDKAVFYRSQIYFTPLKAEDEIDAEAVKALILKEYAAAGISPGDLKTGAVIITGDTARKKNADAVLQALSEMAGNFVVATAGPDLESVLSARGAGTDVLSQEHHNCVANIDIGGGTSNIAVFDQGKLVGTTCLDIGGRLVRVEEGRISGIYHKLKALALEHGLPLEMDRNADADVLGQLCRLMADHLAEALGLMPREPDHGRLYTNDGPPLPEGLKIDALTLSGGVADCMGQETQEDFCYGDIGILLGEAIESHPAFQKVARYPARETIRATVVGAGSHTMNVSGSTIHYVEAVLPMKNIPILKLSDEEEATIPGLILGIKRRLPLFIQGDGPGPVAIALSASAYESFHDIQALARGILEGCAAVIQWAIPLVLILECDIGKVLGNAVDSILGGKKDIICLDGVYAQDGDYIDIGKPVAGGRVCPVVIKTMVFNT</sequence>
<organism evidence="1 2">
    <name type="scientific">Eubacterium barkeri</name>
    <name type="common">Clostridium barkeri</name>
    <dbReference type="NCBI Taxonomy" id="1528"/>
    <lineage>
        <taxon>Bacteria</taxon>
        <taxon>Bacillati</taxon>
        <taxon>Bacillota</taxon>
        <taxon>Clostridia</taxon>
        <taxon>Eubacteriales</taxon>
        <taxon>Eubacteriaceae</taxon>
        <taxon>Eubacterium</taxon>
    </lineage>
</organism>
<dbReference type="RefSeq" id="WP_090246374.1">
    <property type="nucleotide sequence ID" value="NZ_FNOU01000020.1"/>
</dbReference>
<dbReference type="EMBL" id="FNOU01000020">
    <property type="protein sequence ID" value="SDY20634.1"/>
    <property type="molecule type" value="Genomic_DNA"/>
</dbReference>
<dbReference type="InterPro" id="IPR009377">
    <property type="entry name" value="EutA"/>
</dbReference>
<keyword evidence="2" id="KW-1185">Reference proteome</keyword>
<dbReference type="GO" id="GO:0016829">
    <property type="term" value="F:lyase activity"/>
    <property type="evidence" value="ECO:0007669"/>
    <property type="project" value="UniProtKB-KW"/>
</dbReference>
<accession>A0A1H3I0R4</accession>
<evidence type="ECO:0000313" key="2">
    <source>
        <dbReference type="Proteomes" id="UP000199652"/>
    </source>
</evidence>
<dbReference type="PANTHER" id="PTHR32432">
    <property type="entry name" value="CELL DIVISION PROTEIN FTSA-RELATED"/>
    <property type="match status" value="1"/>
</dbReference>
<dbReference type="SUPFAM" id="SSF53067">
    <property type="entry name" value="Actin-like ATPase domain"/>
    <property type="match status" value="1"/>
</dbReference>
<name>A0A1H3I0R4_EUBBA</name>
<gene>
    <name evidence="1" type="ORF">SAMN04488579_12013</name>
</gene>
<dbReference type="Pfam" id="PF06277">
    <property type="entry name" value="EutA"/>
    <property type="match status" value="1"/>
</dbReference>